<accession>A0A0G2HL71</accession>
<dbReference type="EMBL" id="JXQG01000023">
    <property type="protein sequence ID" value="KKZ12325.1"/>
    <property type="molecule type" value="Genomic_DNA"/>
</dbReference>
<organism evidence="2 3">
    <name type="scientific">Candidatus Synechococcus spongiarum SP3</name>
    <dbReference type="NCBI Taxonomy" id="1604020"/>
    <lineage>
        <taxon>Bacteria</taxon>
        <taxon>Bacillati</taxon>
        <taxon>Cyanobacteriota</taxon>
        <taxon>Cyanophyceae</taxon>
        <taxon>Synechococcales</taxon>
        <taxon>Synechococcaceae</taxon>
        <taxon>Synechococcus</taxon>
    </lineage>
</organism>
<name>A0A0G2HL71_9SYNE</name>
<evidence type="ECO:0000313" key="3">
    <source>
        <dbReference type="Proteomes" id="UP000035067"/>
    </source>
</evidence>
<sequence length="120" mass="12570">MAKAGKPQQQATAAEIGLGDHHVCPAGGTVSAELPTTAAPPASSQTAAWKRNWATACPLWDSAFAFSENVRDCRIGWKFSPASQGNTTAPHKLELDATRSESTGGDIPAEHGVMLRSTLL</sequence>
<evidence type="ECO:0000256" key="1">
    <source>
        <dbReference type="SAM" id="MobiDB-lite"/>
    </source>
</evidence>
<comment type="caution">
    <text evidence="2">The sequence shown here is derived from an EMBL/GenBank/DDBJ whole genome shotgun (WGS) entry which is preliminary data.</text>
</comment>
<proteinExistence type="predicted"/>
<dbReference type="Proteomes" id="UP000035067">
    <property type="component" value="Unassembled WGS sequence"/>
</dbReference>
<evidence type="ECO:0000313" key="2">
    <source>
        <dbReference type="EMBL" id="KKZ12325.1"/>
    </source>
</evidence>
<protein>
    <submittedName>
        <fullName evidence="2">Uncharacterized protein</fullName>
    </submittedName>
</protein>
<dbReference type="AlphaFoldDB" id="A0A0G2HL71"/>
<feature type="region of interest" description="Disordered" evidence="1">
    <location>
        <begin position="1"/>
        <end position="21"/>
    </location>
</feature>
<gene>
    <name evidence="2" type="ORF">TE42_04915</name>
</gene>
<reference evidence="2 3" key="1">
    <citation type="submission" date="2015-01" db="EMBL/GenBank/DDBJ databases">
        <title>Lifestyle Evolution in Cyanobacterial Symbionts of Sponges.</title>
        <authorList>
            <person name="Burgsdorf I."/>
            <person name="Slaby B.M."/>
            <person name="Handley K.M."/>
            <person name="Haber M."/>
            <person name="Blom J."/>
            <person name="Marshall C.W."/>
            <person name="Gilbert J.A."/>
            <person name="Hentschel U."/>
            <person name="Steindler L."/>
        </authorList>
    </citation>
    <scope>NUCLEOTIDE SEQUENCE [LARGE SCALE GENOMIC DNA]</scope>
    <source>
        <strain evidence="2">SP3</strain>
    </source>
</reference>